<feature type="coiled-coil region" evidence="1">
    <location>
        <begin position="26"/>
        <end position="53"/>
    </location>
</feature>
<evidence type="ECO:0000313" key="2">
    <source>
        <dbReference type="EMBL" id="QVV89967.1"/>
    </source>
</evidence>
<organism evidence="2 3">
    <name type="scientific">Methanospirillum purgamenti</name>
    <dbReference type="NCBI Taxonomy" id="2834276"/>
    <lineage>
        <taxon>Archaea</taxon>
        <taxon>Methanobacteriati</taxon>
        <taxon>Methanobacteriota</taxon>
        <taxon>Stenosarchaea group</taxon>
        <taxon>Methanomicrobia</taxon>
        <taxon>Methanomicrobiales</taxon>
        <taxon>Methanospirillaceae</taxon>
        <taxon>Methanospirillum</taxon>
    </lineage>
</organism>
<proteinExistence type="predicted"/>
<gene>
    <name evidence="2" type="ORF">KHC33_05590</name>
</gene>
<name>A0A8E7EIC1_9EURY</name>
<accession>A0A8E7EIC1</accession>
<protein>
    <recommendedName>
        <fullName evidence="4">ATP synthase archaeal subunit H</fullName>
    </recommendedName>
</protein>
<dbReference type="GeneID" id="65567816"/>
<keyword evidence="1" id="KW-0175">Coiled coil</keyword>
<dbReference type="Gene3D" id="1.20.5.2950">
    <property type="match status" value="1"/>
</dbReference>
<dbReference type="AlphaFoldDB" id="A0A8E7EIC1"/>
<sequence>METEHSLLDQISRKEAELKEQCDVVCKEAETRIHDARVKARNLREEAEKKGAEEASRYMKEGLSKLSEEISSIHLAGEKEAEEILKKGEKKVDGAVKQIVEMVLG</sequence>
<keyword evidence="3" id="KW-1185">Reference proteome</keyword>
<dbReference type="Pfam" id="PF16999">
    <property type="entry name" value="V-ATPase_G_2"/>
    <property type="match status" value="1"/>
</dbReference>
<dbReference type="Proteomes" id="UP000680656">
    <property type="component" value="Chromosome"/>
</dbReference>
<evidence type="ECO:0008006" key="4">
    <source>
        <dbReference type="Google" id="ProtNLM"/>
    </source>
</evidence>
<dbReference type="EMBL" id="CP075546">
    <property type="protein sequence ID" value="QVV89967.1"/>
    <property type="molecule type" value="Genomic_DNA"/>
</dbReference>
<evidence type="ECO:0000313" key="3">
    <source>
        <dbReference type="Proteomes" id="UP000680656"/>
    </source>
</evidence>
<evidence type="ECO:0000256" key="1">
    <source>
        <dbReference type="SAM" id="Coils"/>
    </source>
</evidence>
<reference evidence="2 3" key="1">
    <citation type="submission" date="2021-05" db="EMBL/GenBank/DDBJ databases">
        <title>A novel Methanospirillum isolate from a pyrite-forming mixed culture.</title>
        <authorList>
            <person name="Bunk B."/>
            <person name="Sproer C."/>
            <person name="Spring S."/>
            <person name="Pester M."/>
        </authorList>
    </citation>
    <scope>NUCLEOTIDE SEQUENCE [LARGE SCALE GENOMIC DNA]</scope>
    <source>
        <strain evidence="2 3">J.3.6.1-F.2.7.3</strain>
    </source>
</reference>
<dbReference type="RefSeq" id="WP_214420748.1">
    <property type="nucleotide sequence ID" value="NZ_CP075546.1"/>
</dbReference>
<dbReference type="KEGG" id="mrtj:KHC33_05590"/>